<comment type="caution">
    <text evidence="12">The sequence shown here is derived from an EMBL/GenBank/DDBJ whole genome shotgun (WGS) entry which is preliminary data.</text>
</comment>
<evidence type="ECO:0000256" key="9">
    <source>
        <dbReference type="SAM" id="MobiDB-lite"/>
    </source>
</evidence>
<feature type="transmembrane region" description="Helical" evidence="10">
    <location>
        <begin position="225"/>
        <end position="249"/>
    </location>
</feature>
<evidence type="ECO:0000256" key="5">
    <source>
        <dbReference type="ARBA" id="ARBA00022692"/>
    </source>
</evidence>
<feature type="transmembrane region" description="Helical" evidence="10">
    <location>
        <begin position="59"/>
        <end position="76"/>
    </location>
</feature>
<sequence>MSSVFISLTAIVLVATIAPVISFLVPRNLLPESVLLVVGGIIIGPAMLGIGHMGHEIELLRELGLGFLFLLAGFEVDVHGLKGRSGRLASGAWMISALLALLVTVFMPGVTVFSAEGFAVAIAMTATALGALLPILRDRNMLESKIGKAIINHGTMGELFPILAMAILLGVRNTVVNAVVVIIFLAIAIVIGLIPRKAQAVGNRLIDIIHFGAESTAQTTVRLTVLLLVILITVATIFKLDVVLGAFAAGFIVRQALPKGRRELEEKLDGIGYGFLIPIFFVTTGMSLELDGVIQNPWFALIFVGLLMVVRGTPVFLAAFLELDSAPLTRFRQALRIATYSSTSLPMIVAVTHVAVSSGVMEPATASTLVIGGAASVLIMPLLGSLLDSHKDMEKSDDTKVRSAEQKAHEAKEAMESTRKIMREAAVAQLEASSVDPDTLDEETRETALKRREELADMVKHAQVVTEALALKASQVFPGSDWEAIAQRLNLERRAVIEQLFHHLQDDVDLHETWKTLSEDEDEMVISSDLVIRYLDRLQPPESGSEVCAIEDGDAAQVPESPQSQPTAE</sequence>
<feature type="transmembrane region" description="Helical" evidence="10">
    <location>
        <begin position="175"/>
        <end position="194"/>
    </location>
</feature>
<evidence type="ECO:0000256" key="8">
    <source>
        <dbReference type="ARBA" id="ARBA00023136"/>
    </source>
</evidence>
<organism evidence="12 13">
    <name type="scientific">Boudabousia marimammalium</name>
    <dbReference type="NCBI Taxonomy" id="156892"/>
    <lineage>
        <taxon>Bacteria</taxon>
        <taxon>Bacillati</taxon>
        <taxon>Actinomycetota</taxon>
        <taxon>Actinomycetes</taxon>
        <taxon>Actinomycetales</taxon>
        <taxon>Actinomycetaceae</taxon>
        <taxon>Boudabousia</taxon>
    </lineage>
</organism>
<evidence type="ECO:0000256" key="3">
    <source>
        <dbReference type="ARBA" id="ARBA00022448"/>
    </source>
</evidence>
<dbReference type="GO" id="GO:0015297">
    <property type="term" value="F:antiporter activity"/>
    <property type="evidence" value="ECO:0007669"/>
    <property type="project" value="UniProtKB-KW"/>
</dbReference>
<evidence type="ECO:0000256" key="6">
    <source>
        <dbReference type="ARBA" id="ARBA00022989"/>
    </source>
</evidence>
<dbReference type="EMBL" id="MPDM01000005">
    <property type="protein sequence ID" value="OKL48716.1"/>
    <property type="molecule type" value="Genomic_DNA"/>
</dbReference>
<comment type="similarity">
    <text evidence="2">Belongs to the monovalent cation:proton antiporter 2 (CPA2) transporter (TC 2.A.37) family.</text>
</comment>
<feature type="compositionally biased region" description="Polar residues" evidence="9">
    <location>
        <begin position="560"/>
        <end position="569"/>
    </location>
</feature>
<evidence type="ECO:0000259" key="11">
    <source>
        <dbReference type="Pfam" id="PF00999"/>
    </source>
</evidence>
<evidence type="ECO:0000256" key="10">
    <source>
        <dbReference type="SAM" id="Phobius"/>
    </source>
</evidence>
<keyword evidence="3" id="KW-0813">Transport</keyword>
<dbReference type="PANTHER" id="PTHR43562">
    <property type="entry name" value="NAPA-TYPE SODIUM/HYDROGEN ANTIPORTER"/>
    <property type="match status" value="1"/>
</dbReference>
<evidence type="ECO:0000256" key="2">
    <source>
        <dbReference type="ARBA" id="ARBA00005551"/>
    </source>
</evidence>
<keyword evidence="7" id="KW-0406">Ion transport</keyword>
<dbReference type="Proteomes" id="UP000186465">
    <property type="component" value="Unassembled WGS sequence"/>
</dbReference>
<gene>
    <name evidence="12" type="ORF">BM477_05845</name>
</gene>
<feature type="transmembrane region" description="Helical" evidence="10">
    <location>
        <begin position="6"/>
        <end position="26"/>
    </location>
</feature>
<feature type="transmembrane region" description="Helical" evidence="10">
    <location>
        <begin position="335"/>
        <end position="356"/>
    </location>
</feature>
<dbReference type="Gene3D" id="1.20.1530.20">
    <property type="match status" value="1"/>
</dbReference>
<keyword evidence="13" id="KW-1185">Reference proteome</keyword>
<dbReference type="PANTHER" id="PTHR43562:SF1">
    <property type="entry name" value="NA(+)_H(+) ANTIPORTER YJBQ-RELATED"/>
    <property type="match status" value="1"/>
</dbReference>
<evidence type="ECO:0000256" key="1">
    <source>
        <dbReference type="ARBA" id="ARBA00004141"/>
    </source>
</evidence>
<evidence type="ECO:0000313" key="12">
    <source>
        <dbReference type="EMBL" id="OKL48716.1"/>
    </source>
</evidence>
<dbReference type="STRING" id="156892.BM477_05845"/>
<dbReference type="Pfam" id="PF00999">
    <property type="entry name" value="Na_H_Exchanger"/>
    <property type="match status" value="1"/>
</dbReference>
<comment type="subcellular location">
    <subcellularLocation>
        <location evidence="1">Membrane</location>
        <topology evidence="1">Multi-pass membrane protein</topology>
    </subcellularLocation>
</comment>
<dbReference type="RefSeq" id="WP_075361745.1">
    <property type="nucleotide sequence ID" value="NZ_MPDM01000005.1"/>
</dbReference>
<proteinExistence type="inferred from homology"/>
<keyword evidence="8 10" id="KW-0472">Membrane</keyword>
<feature type="domain" description="Cation/H+ exchanger transmembrane" evidence="11">
    <location>
        <begin position="13"/>
        <end position="379"/>
    </location>
</feature>
<feature type="region of interest" description="Disordered" evidence="9">
    <location>
        <begin position="541"/>
        <end position="569"/>
    </location>
</feature>
<keyword evidence="4" id="KW-0050">Antiport</keyword>
<name>A0A1Q5PMF5_9ACTO</name>
<feature type="transmembrane region" description="Helical" evidence="10">
    <location>
        <begin position="33"/>
        <end position="53"/>
    </location>
</feature>
<evidence type="ECO:0000256" key="4">
    <source>
        <dbReference type="ARBA" id="ARBA00022449"/>
    </source>
</evidence>
<accession>A0A1Q5PMF5</accession>
<evidence type="ECO:0000256" key="7">
    <source>
        <dbReference type="ARBA" id="ARBA00023065"/>
    </source>
</evidence>
<dbReference type="AlphaFoldDB" id="A0A1Q5PMF5"/>
<feature type="transmembrane region" description="Helical" evidence="10">
    <location>
        <begin position="300"/>
        <end position="323"/>
    </location>
</feature>
<feature type="transmembrane region" description="Helical" evidence="10">
    <location>
        <begin position="88"/>
        <end position="111"/>
    </location>
</feature>
<evidence type="ECO:0000313" key="13">
    <source>
        <dbReference type="Proteomes" id="UP000186465"/>
    </source>
</evidence>
<dbReference type="GO" id="GO:0016020">
    <property type="term" value="C:membrane"/>
    <property type="evidence" value="ECO:0007669"/>
    <property type="project" value="UniProtKB-SubCell"/>
</dbReference>
<protein>
    <recommendedName>
        <fullName evidence="11">Cation/H+ exchanger transmembrane domain-containing protein</fullName>
    </recommendedName>
</protein>
<dbReference type="InterPro" id="IPR006153">
    <property type="entry name" value="Cation/H_exchanger_TM"/>
</dbReference>
<dbReference type="OrthoDB" id="9793589at2"/>
<feature type="transmembrane region" description="Helical" evidence="10">
    <location>
        <begin position="368"/>
        <end position="387"/>
    </location>
</feature>
<feature type="transmembrane region" description="Helical" evidence="10">
    <location>
        <begin position="117"/>
        <end position="136"/>
    </location>
</feature>
<dbReference type="GO" id="GO:1902600">
    <property type="term" value="P:proton transmembrane transport"/>
    <property type="evidence" value="ECO:0007669"/>
    <property type="project" value="InterPro"/>
</dbReference>
<dbReference type="InterPro" id="IPR038770">
    <property type="entry name" value="Na+/solute_symporter_sf"/>
</dbReference>
<keyword evidence="6 10" id="KW-1133">Transmembrane helix</keyword>
<reference evidence="13" key="1">
    <citation type="submission" date="2016-11" db="EMBL/GenBank/DDBJ databases">
        <title>Actinomyces gypaetusis sp. nov. isolated from Gypaetus barbatus in Qinghai Tibet Plateau China.</title>
        <authorList>
            <person name="Meng X."/>
        </authorList>
    </citation>
    <scope>NUCLEOTIDE SEQUENCE [LARGE SCALE GENOMIC DNA]</scope>
    <source>
        <strain evidence="13">DSM 15383</strain>
    </source>
</reference>
<keyword evidence="5 10" id="KW-0812">Transmembrane</keyword>